<evidence type="ECO:0008006" key="3">
    <source>
        <dbReference type="Google" id="ProtNLM"/>
    </source>
</evidence>
<name>A0A6C0HMM3_9ZZZZ</name>
<keyword evidence="1" id="KW-0472">Membrane</keyword>
<keyword evidence="1" id="KW-1133">Transmembrane helix</keyword>
<keyword evidence="1" id="KW-0812">Transmembrane</keyword>
<protein>
    <recommendedName>
        <fullName evidence="3">Apple domain-containing protein</fullName>
    </recommendedName>
</protein>
<sequence length="387" mass="43175">MSNKNSNKSLNKNPLLNTSRIYDIAVEGEKRIFDNPYLISIILLMAAACIGYAIYYYYTHTTLNIKASSSYYGKDLAFYTPVFNNAVLNVNDCVTQCQNDLTCDGITYNSSTSFCTGTKSGTIRTDLPILSAWVKPVGNLTGKNISNIAQTVVIGNTRTTQIVDKVKFRNPYLIGQFSYSFTLTIFDFYKNYGVWRHIFHKGSGVDTNIPLNYQSWETLSSEIPDQTIGVWIAPFTNNLRIAISTTTTQGKPSGSYPDAFVQKCNPATNNCFITDLPSGKWVDTSRISDGSIAATKITQQLEYFDHDLQSIPINTKVTFTVNIIGTYVELFMNGKVTKTSMLNGVANYNNKPLYALFNNTVNCELKNLIYYPTNLLLGDIKTIMALS</sequence>
<reference evidence="2" key="1">
    <citation type="journal article" date="2020" name="Nature">
        <title>Giant virus diversity and host interactions through global metagenomics.</title>
        <authorList>
            <person name="Schulz F."/>
            <person name="Roux S."/>
            <person name="Paez-Espino D."/>
            <person name="Jungbluth S."/>
            <person name="Walsh D.A."/>
            <person name="Denef V.J."/>
            <person name="McMahon K.D."/>
            <person name="Konstantinidis K.T."/>
            <person name="Eloe-Fadrosh E.A."/>
            <person name="Kyrpides N.C."/>
            <person name="Woyke T."/>
        </authorList>
    </citation>
    <scope>NUCLEOTIDE SEQUENCE</scope>
    <source>
        <strain evidence="2">GVMAG-M-3300023184-13</strain>
    </source>
</reference>
<dbReference type="AlphaFoldDB" id="A0A6C0HMM3"/>
<dbReference type="EMBL" id="MN739979">
    <property type="protein sequence ID" value="QHT81193.1"/>
    <property type="molecule type" value="Genomic_DNA"/>
</dbReference>
<accession>A0A6C0HMM3</accession>
<feature type="transmembrane region" description="Helical" evidence="1">
    <location>
        <begin position="37"/>
        <end position="58"/>
    </location>
</feature>
<evidence type="ECO:0000313" key="2">
    <source>
        <dbReference type="EMBL" id="QHT81193.1"/>
    </source>
</evidence>
<proteinExistence type="predicted"/>
<evidence type="ECO:0000256" key="1">
    <source>
        <dbReference type="SAM" id="Phobius"/>
    </source>
</evidence>
<organism evidence="2">
    <name type="scientific">viral metagenome</name>
    <dbReference type="NCBI Taxonomy" id="1070528"/>
    <lineage>
        <taxon>unclassified sequences</taxon>
        <taxon>metagenomes</taxon>
        <taxon>organismal metagenomes</taxon>
    </lineage>
</organism>